<sequence>MVEVQQALGMDVLEYEEKVEKQVLNPLVHILKEEFPSIAKQKKQLKQVGLDLDAAKTRWRNYQANPNQNTKVDVYREELEEAESKLDQAR</sequence>
<dbReference type="Proteomes" id="UP001381693">
    <property type="component" value="Unassembled WGS sequence"/>
</dbReference>
<evidence type="ECO:0000259" key="2">
    <source>
        <dbReference type="PROSITE" id="PS51021"/>
    </source>
</evidence>
<dbReference type="AlphaFoldDB" id="A0AAN8X401"/>
<accession>A0AAN8X401</accession>
<dbReference type="EMBL" id="JAXCGZ010008632">
    <property type="protein sequence ID" value="KAK7077521.1"/>
    <property type="molecule type" value="Genomic_DNA"/>
</dbReference>
<dbReference type="GO" id="GO:0032956">
    <property type="term" value="P:regulation of actin cytoskeleton organization"/>
    <property type="evidence" value="ECO:0007669"/>
    <property type="project" value="TreeGrafter"/>
</dbReference>
<reference evidence="3 4" key="1">
    <citation type="submission" date="2023-11" db="EMBL/GenBank/DDBJ databases">
        <title>Halocaridina rubra genome assembly.</title>
        <authorList>
            <person name="Smith C."/>
        </authorList>
    </citation>
    <scope>NUCLEOTIDE SEQUENCE [LARGE SCALE GENOMIC DNA]</scope>
    <source>
        <strain evidence="3">EP-1</strain>
        <tissue evidence="3">Whole</tissue>
    </source>
</reference>
<feature type="domain" description="BAR" evidence="2">
    <location>
        <begin position="1"/>
        <end position="90"/>
    </location>
</feature>
<dbReference type="SUPFAM" id="SSF103657">
    <property type="entry name" value="BAR/IMD domain-like"/>
    <property type="match status" value="1"/>
</dbReference>
<name>A0AAN8X401_HALRR</name>
<proteinExistence type="predicted"/>
<protein>
    <recommendedName>
        <fullName evidence="2">BAR domain-containing protein</fullName>
    </recommendedName>
</protein>
<evidence type="ECO:0000313" key="4">
    <source>
        <dbReference type="Proteomes" id="UP001381693"/>
    </source>
</evidence>
<evidence type="ECO:0000313" key="3">
    <source>
        <dbReference type="EMBL" id="KAK7077521.1"/>
    </source>
</evidence>
<dbReference type="GO" id="GO:0005737">
    <property type="term" value="C:cytoplasm"/>
    <property type="evidence" value="ECO:0007669"/>
    <property type="project" value="InterPro"/>
</dbReference>
<dbReference type="Gene3D" id="1.20.1270.60">
    <property type="entry name" value="Arfaptin homology (AH) domain/BAR domain"/>
    <property type="match status" value="1"/>
</dbReference>
<dbReference type="InterPro" id="IPR004148">
    <property type="entry name" value="BAR_dom"/>
</dbReference>
<dbReference type="PANTHER" id="PTHR14130:SF14">
    <property type="entry name" value="RHO GTPASE-ACTIVATING PROTEIN 92B"/>
    <property type="match status" value="1"/>
</dbReference>
<dbReference type="PANTHER" id="PTHR14130">
    <property type="entry name" value="3BP-1 RELATED RHOGAP"/>
    <property type="match status" value="1"/>
</dbReference>
<dbReference type="InterPro" id="IPR047165">
    <property type="entry name" value="RHG17/44/SH3BP1-like"/>
</dbReference>
<organism evidence="3 4">
    <name type="scientific">Halocaridina rubra</name>
    <name type="common">Hawaiian red shrimp</name>
    <dbReference type="NCBI Taxonomy" id="373956"/>
    <lineage>
        <taxon>Eukaryota</taxon>
        <taxon>Metazoa</taxon>
        <taxon>Ecdysozoa</taxon>
        <taxon>Arthropoda</taxon>
        <taxon>Crustacea</taxon>
        <taxon>Multicrustacea</taxon>
        <taxon>Malacostraca</taxon>
        <taxon>Eumalacostraca</taxon>
        <taxon>Eucarida</taxon>
        <taxon>Decapoda</taxon>
        <taxon>Pleocyemata</taxon>
        <taxon>Caridea</taxon>
        <taxon>Atyoidea</taxon>
        <taxon>Atyidae</taxon>
        <taxon>Halocaridina</taxon>
    </lineage>
</organism>
<gene>
    <name evidence="3" type="ORF">SK128_027517</name>
</gene>
<dbReference type="GO" id="GO:0005096">
    <property type="term" value="F:GTPase activator activity"/>
    <property type="evidence" value="ECO:0007669"/>
    <property type="project" value="UniProtKB-KW"/>
</dbReference>
<keyword evidence="1" id="KW-0343">GTPase activation</keyword>
<keyword evidence="4" id="KW-1185">Reference proteome</keyword>
<evidence type="ECO:0000256" key="1">
    <source>
        <dbReference type="ARBA" id="ARBA00022468"/>
    </source>
</evidence>
<dbReference type="InterPro" id="IPR027267">
    <property type="entry name" value="AH/BAR_dom_sf"/>
</dbReference>
<dbReference type="Pfam" id="PF03114">
    <property type="entry name" value="BAR"/>
    <property type="match status" value="1"/>
</dbReference>
<dbReference type="GO" id="GO:0035020">
    <property type="term" value="P:regulation of Rac protein signal transduction"/>
    <property type="evidence" value="ECO:0007669"/>
    <property type="project" value="TreeGrafter"/>
</dbReference>
<comment type="caution">
    <text evidence="3">The sequence shown here is derived from an EMBL/GenBank/DDBJ whole genome shotgun (WGS) entry which is preliminary data.</text>
</comment>
<dbReference type="PROSITE" id="PS51021">
    <property type="entry name" value="BAR"/>
    <property type="match status" value="1"/>
</dbReference>